<comment type="similarity">
    <text evidence="2 5">Belongs to the sulfotransferase 1 family.</text>
</comment>
<dbReference type="InterPro" id="IPR000863">
    <property type="entry name" value="Sulfotransferase_dom"/>
</dbReference>
<evidence type="ECO:0000256" key="3">
    <source>
        <dbReference type="ARBA" id="ARBA00022490"/>
    </source>
</evidence>
<keyword evidence="4 5" id="KW-0808">Transferase</keyword>
<dbReference type="SUPFAM" id="SSF52540">
    <property type="entry name" value="P-loop containing nucleoside triphosphate hydrolases"/>
    <property type="match status" value="2"/>
</dbReference>
<keyword evidence="3" id="KW-0963">Cytoplasm</keyword>
<accession>A0A9D4AWE5</accession>
<evidence type="ECO:0000256" key="1">
    <source>
        <dbReference type="ARBA" id="ARBA00004496"/>
    </source>
</evidence>
<organism evidence="7 8">
    <name type="scientific">Mauremys mutica</name>
    <name type="common">yellowpond turtle</name>
    <dbReference type="NCBI Taxonomy" id="74926"/>
    <lineage>
        <taxon>Eukaryota</taxon>
        <taxon>Metazoa</taxon>
        <taxon>Chordata</taxon>
        <taxon>Craniata</taxon>
        <taxon>Vertebrata</taxon>
        <taxon>Euteleostomi</taxon>
        <taxon>Archelosauria</taxon>
        <taxon>Testudinata</taxon>
        <taxon>Testudines</taxon>
        <taxon>Cryptodira</taxon>
        <taxon>Durocryptodira</taxon>
        <taxon>Testudinoidea</taxon>
        <taxon>Geoemydidae</taxon>
        <taxon>Geoemydinae</taxon>
        <taxon>Mauremys</taxon>
    </lineage>
</organism>
<comment type="subcellular location">
    <subcellularLocation>
        <location evidence="1">Cytoplasm</location>
    </subcellularLocation>
</comment>
<dbReference type="AlphaFoldDB" id="A0A9D4AWE5"/>
<evidence type="ECO:0000256" key="4">
    <source>
        <dbReference type="ARBA" id="ARBA00022679"/>
    </source>
</evidence>
<dbReference type="Pfam" id="PF00685">
    <property type="entry name" value="Sulfotransfer_1"/>
    <property type="match status" value="2"/>
</dbReference>
<dbReference type="FunFam" id="3.40.50.300:FF:000433">
    <property type="entry name" value="Estrogen sulfotransferase"/>
    <property type="match status" value="1"/>
</dbReference>
<protein>
    <recommendedName>
        <fullName evidence="5">Sulfotransferase</fullName>
        <ecNumber evidence="5">2.8.2.-</ecNumber>
    </recommendedName>
</protein>
<sequence length="555" mass="65455">MEPSEEFLFKHKGFYFVPNIVTREYIDSLEDFEIRDRTVWTQNILSLIYHEGHRDGTENMEIIDRVPWLEYNIHNMDYVRRPSPRLFATNLPYYLVPRDLKNRRAKVIYVARNPKDVAVSYFHFSSLSVLLETIPDFNTFLERFLAGKVAAGFWLDHIRGWSTHRDDFNILFLTYEEMKKDLRGAVLKICKFLGKQLNEKELDTVVEKATFDQMKTDPRANYESMQGNLLERGKGHFLRKGTVGDWKNTMTVAQSERSETELTMEPSEEFLFKHKGFYFHPALVTREYIDSLEDFEIRDSDVFVVTYPKSGTVWTQNILSLIYHEGHRDGTENMEIIDRVPWLEYNIHNMDYVRRPSPRLFASHLPYYLVPRDLKNRRAKVIYVARNPKDVAVSFFHFSNLSVLVETMPDFNIFLERFLAGKVGAGFWLDHITGWSTHRDDFNILFLTYEEMKKDLRGAVLKICKFLGKELNEKELDTVVEKATFDQMKTDPRANYESMKGNFLEPGKGHFLRKGTVGDWKNTMTVAQSERFDNVFKEKMKDLFSTFNWDTNDDI</sequence>
<dbReference type="EMBL" id="JAHDVG010000482">
    <property type="protein sequence ID" value="KAH1173143.1"/>
    <property type="molecule type" value="Genomic_DNA"/>
</dbReference>
<dbReference type="GO" id="GO:0008146">
    <property type="term" value="F:sulfotransferase activity"/>
    <property type="evidence" value="ECO:0007669"/>
    <property type="project" value="InterPro"/>
</dbReference>
<gene>
    <name evidence="7" type="ORF">KIL84_016982</name>
</gene>
<evidence type="ECO:0000313" key="7">
    <source>
        <dbReference type="EMBL" id="KAH1173143.1"/>
    </source>
</evidence>
<dbReference type="GO" id="GO:0005737">
    <property type="term" value="C:cytoplasm"/>
    <property type="evidence" value="ECO:0007669"/>
    <property type="project" value="UniProtKB-SubCell"/>
</dbReference>
<evidence type="ECO:0000259" key="6">
    <source>
        <dbReference type="Pfam" id="PF00685"/>
    </source>
</evidence>
<dbReference type="Proteomes" id="UP000827986">
    <property type="component" value="Unassembled WGS sequence"/>
</dbReference>
<reference evidence="7" key="1">
    <citation type="submission" date="2021-09" db="EMBL/GenBank/DDBJ databases">
        <title>The genome of Mauremys mutica provides insights into the evolution of semi-aquatic lifestyle.</title>
        <authorList>
            <person name="Gong S."/>
            <person name="Gao Y."/>
        </authorList>
    </citation>
    <scope>NUCLEOTIDE SEQUENCE</scope>
    <source>
        <strain evidence="7">MM-2020</strain>
        <tissue evidence="7">Muscle</tissue>
    </source>
</reference>
<name>A0A9D4AWE5_9SAUR</name>
<dbReference type="Gene3D" id="3.40.50.300">
    <property type="entry name" value="P-loop containing nucleotide triphosphate hydrolases"/>
    <property type="match status" value="2"/>
</dbReference>
<proteinExistence type="inferred from homology"/>
<dbReference type="EC" id="2.8.2.-" evidence="5"/>
<dbReference type="InterPro" id="IPR027417">
    <property type="entry name" value="P-loop_NTPase"/>
</dbReference>
<evidence type="ECO:0000313" key="8">
    <source>
        <dbReference type="Proteomes" id="UP000827986"/>
    </source>
</evidence>
<keyword evidence="8" id="KW-1185">Reference proteome</keyword>
<feature type="domain" description="Sulfotransferase" evidence="6">
    <location>
        <begin position="38"/>
        <end position="257"/>
    </location>
</feature>
<evidence type="ECO:0000256" key="5">
    <source>
        <dbReference type="RuleBase" id="RU361155"/>
    </source>
</evidence>
<evidence type="ECO:0000256" key="2">
    <source>
        <dbReference type="ARBA" id="ARBA00005771"/>
    </source>
</evidence>
<feature type="domain" description="Sulfotransferase" evidence="6">
    <location>
        <begin position="299"/>
        <end position="543"/>
    </location>
</feature>
<comment type="caution">
    <text evidence="7">The sequence shown here is derived from an EMBL/GenBank/DDBJ whole genome shotgun (WGS) entry which is preliminary data.</text>
</comment>
<dbReference type="PANTHER" id="PTHR11783">
    <property type="entry name" value="SULFOTRANSFERASE SULT"/>
    <property type="match status" value="1"/>
</dbReference>